<dbReference type="SUPFAM" id="SSF51735">
    <property type="entry name" value="NAD(P)-binding Rossmann-fold domains"/>
    <property type="match status" value="1"/>
</dbReference>
<organism evidence="1 2">
    <name type="scientific">Dryococelus australis</name>
    <dbReference type="NCBI Taxonomy" id="614101"/>
    <lineage>
        <taxon>Eukaryota</taxon>
        <taxon>Metazoa</taxon>
        <taxon>Ecdysozoa</taxon>
        <taxon>Arthropoda</taxon>
        <taxon>Hexapoda</taxon>
        <taxon>Insecta</taxon>
        <taxon>Pterygota</taxon>
        <taxon>Neoptera</taxon>
        <taxon>Polyneoptera</taxon>
        <taxon>Phasmatodea</taxon>
        <taxon>Verophasmatodea</taxon>
        <taxon>Anareolatae</taxon>
        <taxon>Phasmatidae</taxon>
        <taxon>Eurycanthinae</taxon>
        <taxon>Dryococelus</taxon>
    </lineage>
</organism>
<dbReference type="EMBL" id="JARBHB010000005">
    <property type="protein sequence ID" value="KAJ8883402.1"/>
    <property type="molecule type" value="Genomic_DNA"/>
</dbReference>
<protein>
    <submittedName>
        <fullName evidence="1">Uncharacterized protein</fullName>
    </submittedName>
</protein>
<dbReference type="InterPro" id="IPR036291">
    <property type="entry name" value="NAD(P)-bd_dom_sf"/>
</dbReference>
<evidence type="ECO:0000313" key="1">
    <source>
        <dbReference type="EMBL" id="KAJ8883402.1"/>
    </source>
</evidence>
<comment type="caution">
    <text evidence="1">The sequence shown here is derived from an EMBL/GenBank/DDBJ whole genome shotgun (WGS) entry which is preliminary data.</text>
</comment>
<proteinExistence type="predicted"/>
<dbReference type="Proteomes" id="UP001159363">
    <property type="component" value="Chromosome 4"/>
</dbReference>
<accession>A0ABQ9HGN8</accession>
<dbReference type="PANTHER" id="PTHR43313">
    <property type="entry name" value="SHORT-CHAIN DEHYDROGENASE/REDUCTASE FAMILY 9C"/>
    <property type="match status" value="1"/>
</dbReference>
<dbReference type="PANTHER" id="PTHR43313:SF36">
    <property type="entry name" value="D-BETA-HYDROXYBUTYRATE DEHYDROGENASE, MITOCHONDRIAL"/>
    <property type="match status" value="1"/>
</dbReference>
<dbReference type="Gene3D" id="3.40.50.720">
    <property type="entry name" value="NAD(P)-binding Rossmann-like Domain"/>
    <property type="match status" value="1"/>
</dbReference>
<name>A0ABQ9HGN8_9NEOP</name>
<evidence type="ECO:0000313" key="2">
    <source>
        <dbReference type="Proteomes" id="UP001159363"/>
    </source>
</evidence>
<keyword evidence="2" id="KW-1185">Reference proteome</keyword>
<gene>
    <name evidence="1" type="ORF">PR048_015245</name>
</gene>
<sequence length="81" mass="8484">MGCGSGCDTGFGNLCARRLDALGVTVFAGCLFPGGTDAADLSASSSSKLQIVPLDVTSDQQVDDAVDYVTRNLREQDNKRL</sequence>
<reference evidence="1 2" key="1">
    <citation type="submission" date="2023-02" db="EMBL/GenBank/DDBJ databases">
        <title>LHISI_Scaffold_Assembly.</title>
        <authorList>
            <person name="Stuart O.P."/>
            <person name="Cleave R."/>
            <person name="Magrath M.J.L."/>
            <person name="Mikheyev A.S."/>
        </authorList>
    </citation>
    <scope>NUCLEOTIDE SEQUENCE [LARGE SCALE GENOMIC DNA]</scope>
    <source>
        <strain evidence="1">Daus_M_001</strain>
        <tissue evidence="1">Leg muscle</tissue>
    </source>
</reference>